<reference evidence="4 5" key="1">
    <citation type="submission" date="2009-08" db="EMBL/GenBank/DDBJ databases">
        <title>The Genome Sequence of Spizellomyces punctatus strain DAOM BR117.</title>
        <authorList>
            <consortium name="The Broad Institute Genome Sequencing Platform"/>
            <person name="Russ C."/>
            <person name="Cuomo C."/>
            <person name="Shea T."/>
            <person name="Young S.K."/>
            <person name="Zeng Q."/>
            <person name="Koehrsen M."/>
            <person name="Haas B."/>
            <person name="Borodovsky M."/>
            <person name="Guigo R."/>
            <person name="Alvarado L."/>
            <person name="Berlin A."/>
            <person name="Bochicchio J."/>
            <person name="Borenstein D."/>
            <person name="Chapman S."/>
            <person name="Chen Z."/>
            <person name="Engels R."/>
            <person name="Freedman E."/>
            <person name="Gellesch M."/>
            <person name="Goldberg J."/>
            <person name="Griggs A."/>
            <person name="Gujja S."/>
            <person name="Heiman D."/>
            <person name="Hepburn T."/>
            <person name="Howarth C."/>
            <person name="Jen D."/>
            <person name="Larson L."/>
            <person name="Lewis B."/>
            <person name="Mehta T."/>
            <person name="Park D."/>
            <person name="Pearson M."/>
            <person name="Roberts A."/>
            <person name="Saif S."/>
            <person name="Shenoy N."/>
            <person name="Sisk P."/>
            <person name="Stolte C."/>
            <person name="Sykes S."/>
            <person name="Thomson T."/>
            <person name="Walk T."/>
            <person name="White J."/>
            <person name="Yandava C."/>
            <person name="Burger G."/>
            <person name="Gray M.W."/>
            <person name="Holland P.W.H."/>
            <person name="King N."/>
            <person name="Lang F.B.F."/>
            <person name="Roger A.J."/>
            <person name="Ruiz-Trillo I."/>
            <person name="Lander E."/>
            <person name="Nusbaum C."/>
        </authorList>
    </citation>
    <scope>NUCLEOTIDE SEQUENCE [LARGE SCALE GENOMIC DNA]</scope>
    <source>
        <strain evidence="4 5">DAOM BR117</strain>
    </source>
</reference>
<feature type="domain" description="START" evidence="3">
    <location>
        <begin position="859"/>
        <end position="1032"/>
    </location>
</feature>
<feature type="compositionally biased region" description="Acidic residues" evidence="1">
    <location>
        <begin position="390"/>
        <end position="430"/>
    </location>
</feature>
<feature type="domain" description="START" evidence="3">
    <location>
        <begin position="89"/>
        <end position="267"/>
    </location>
</feature>
<accession>A0A0L0HBN0</accession>
<feature type="region of interest" description="Disordered" evidence="1">
    <location>
        <begin position="789"/>
        <end position="849"/>
    </location>
</feature>
<sequence length="1383" mass="150295">MARPHSQYAFDDYDIQDNLDEYMEGYDHDTYGETPVSASRRISPTTRMALGPLQLNPHEDGTPSYNAATQSLLDQADGAMASLMHLSRDTDNWKPVLTHKNGGAVVYRTAKHARGQIPVFKGVAILHGFAPEAIFALVRNRQLWDDWYLEGHIVEHINESTSLSYMVMKPQNALSQAVASQRDLALIDRKDFDPATGAIAYASTSVETTKVPKHPGRVRALLKLNGWLLEPHIASDGVTISTKVSYYIQTDVGGLLPNSVVKRYLARRALVVVGVEQYLRKNGPPPVPESEVVAVRRARTMSILSTSSDGENTPYQFPPPPERSSSFHGSRLMRGGAGPEQPPSRMSYQGHNMTEGRKMPSHVAPSYDRQSRQHGNPPPPRSVVNTVEESVQDDDDDEVIVYDEHEVPEETDDYDEVDDVELEEEDEQEGAEATSPAPVEIDDGGPSTNPHNEAALLSLRLLQSLEPEDAGWEFHSQTSGVRISQRAVAGAQMPMVRGDAIIQGPWTAQEILSVVKSATARRSWDARFEDGRALVNYNLDEALTYSQQKGTFPVSGRDFVTTNMTHFDPKTGAVYYTATSVVDQSAPSDPKRVRAHLTVAGWILKPVNGGISVSYIVQVDVKGSIPSSIIKVIQTQTPLCIAEVFKYIEHKGFIPFIIRRVPGVDPGRGLGLRSESFEAKGSVYGLEYRTTEAHGKILAVALPRSAYSDGADVQVTPTDGSVKVYRVPDDAMGRLKDAASADNSIVLNVIVEKEADLDVKFRVSPSNRGYMCNGKIIETAPAKPVIAAHPKPVAEPVPVREADTTRPPAAKATSEVNTKSVPPTKTEGSPSSSSNTPPPAARPTYIPHRHTESGVKALKYLKQLMQDEDAWKLHSEQQGVKISTIEDGSPMPVVRGDSVFPPEFTVDEIVNVLRSSGARKIWDARFEDGDTVEWLNPNEQVFRSLQKGQFPVSGRDICGLQVTVFDARSSTTYIVATSVNDPLVPVDPKRVRADLKVAGWILQPVPNGGGVSITYIVNIDPKGSIPSAIVKAVSAQTPLCVAEVLKYLRTYGSPVAGKVLGNTGEGIKIVVTKDKFDHKTSTLEFEYTANATQDGDGTPGTGLAGLVEFQIDPKMYPSGVDLEIPAKTVQDYLIVKSSPDGRFLRLYMRFDAVKENGSGKIQVKVIKKKKGTGSKDFSVNGVPGSVVNDKSNKVMIPVRKATTAPGASKPATATAATRPPRQAPAGVPSEPLPTSEAVPKVPVKRRPPPATETAVQAQPSTVPAPSMSTRSLTRTNENRLFTYLLALLSMALRLLRPFLAPNGPELPDSVDPLDIRALVADAERLRLVGVSAVSLLFFGLVLRWFLGAVFGVVGGVFSMFSLGQWVLLTALGVGAFWMGKGRR</sequence>
<proteinExistence type="predicted"/>
<dbReference type="Pfam" id="PF01852">
    <property type="entry name" value="START"/>
    <property type="match status" value="3"/>
</dbReference>
<dbReference type="OrthoDB" id="196858at2759"/>
<organism evidence="4 5">
    <name type="scientific">Spizellomyces punctatus (strain DAOM BR117)</name>
    <dbReference type="NCBI Taxonomy" id="645134"/>
    <lineage>
        <taxon>Eukaryota</taxon>
        <taxon>Fungi</taxon>
        <taxon>Fungi incertae sedis</taxon>
        <taxon>Chytridiomycota</taxon>
        <taxon>Chytridiomycota incertae sedis</taxon>
        <taxon>Chytridiomycetes</taxon>
        <taxon>Spizellomycetales</taxon>
        <taxon>Spizellomycetaceae</taxon>
        <taxon>Spizellomyces</taxon>
    </lineage>
</organism>
<feature type="compositionally biased region" description="Low complexity" evidence="1">
    <location>
        <begin position="1200"/>
        <end position="1226"/>
    </location>
</feature>
<dbReference type="RefSeq" id="XP_016607040.1">
    <property type="nucleotide sequence ID" value="XM_016754157.1"/>
</dbReference>
<keyword evidence="2" id="KW-1133">Transmembrane helix</keyword>
<dbReference type="GO" id="GO:0008289">
    <property type="term" value="F:lipid binding"/>
    <property type="evidence" value="ECO:0007669"/>
    <property type="project" value="InterPro"/>
</dbReference>
<dbReference type="InterPro" id="IPR002913">
    <property type="entry name" value="START_lipid-bd_dom"/>
</dbReference>
<evidence type="ECO:0000256" key="1">
    <source>
        <dbReference type="SAM" id="MobiDB-lite"/>
    </source>
</evidence>
<keyword evidence="2" id="KW-0812">Transmembrane</keyword>
<dbReference type="PROSITE" id="PS50848">
    <property type="entry name" value="START"/>
    <property type="match status" value="3"/>
</dbReference>
<gene>
    <name evidence="4" type="ORF">SPPG_05950</name>
</gene>
<feature type="compositionally biased region" description="Low complexity" evidence="1">
    <location>
        <begin position="822"/>
        <end position="835"/>
    </location>
</feature>
<feature type="region of interest" description="Disordered" evidence="1">
    <location>
        <begin position="1200"/>
        <end position="1270"/>
    </location>
</feature>
<dbReference type="Gene3D" id="3.30.530.20">
    <property type="match status" value="3"/>
</dbReference>
<feature type="transmembrane region" description="Helical" evidence="2">
    <location>
        <begin position="1352"/>
        <end position="1377"/>
    </location>
</feature>
<evidence type="ECO:0000259" key="3">
    <source>
        <dbReference type="PROSITE" id="PS50848"/>
    </source>
</evidence>
<dbReference type="CDD" id="cd00177">
    <property type="entry name" value="START"/>
    <property type="match status" value="3"/>
</dbReference>
<evidence type="ECO:0000313" key="4">
    <source>
        <dbReference type="EMBL" id="KNC99000.1"/>
    </source>
</evidence>
<dbReference type="EMBL" id="KQ257459">
    <property type="protein sequence ID" value="KNC99000.1"/>
    <property type="molecule type" value="Genomic_DNA"/>
</dbReference>
<feature type="compositionally biased region" description="Polar residues" evidence="1">
    <location>
        <begin position="1253"/>
        <end position="1270"/>
    </location>
</feature>
<dbReference type="InterPro" id="IPR023393">
    <property type="entry name" value="START-like_dom_sf"/>
</dbReference>
<dbReference type="PANTHER" id="PTHR19308:SF14">
    <property type="entry name" value="START DOMAIN-CONTAINING PROTEIN"/>
    <property type="match status" value="1"/>
</dbReference>
<evidence type="ECO:0000256" key="2">
    <source>
        <dbReference type="SAM" id="Phobius"/>
    </source>
</evidence>
<dbReference type="VEuPathDB" id="FungiDB:SPPG_05950"/>
<feature type="domain" description="START" evidence="3">
    <location>
        <begin position="461"/>
        <end position="631"/>
    </location>
</feature>
<dbReference type="GO" id="GO:0005737">
    <property type="term" value="C:cytoplasm"/>
    <property type="evidence" value="ECO:0007669"/>
    <property type="project" value="UniProtKB-ARBA"/>
</dbReference>
<feature type="region of interest" description="Disordered" evidence="1">
    <location>
        <begin position="303"/>
        <end position="452"/>
    </location>
</feature>
<name>A0A0L0HBN0_SPIPD</name>
<feature type="transmembrane region" description="Helical" evidence="2">
    <location>
        <begin position="1325"/>
        <end position="1346"/>
    </location>
</feature>
<keyword evidence="5" id="KW-1185">Reference proteome</keyword>
<dbReference type="SMART" id="SM00234">
    <property type="entry name" value="START"/>
    <property type="match status" value="3"/>
</dbReference>
<feature type="compositionally biased region" description="Polar residues" evidence="1">
    <location>
        <begin position="303"/>
        <end position="315"/>
    </location>
</feature>
<dbReference type="PANTHER" id="PTHR19308">
    <property type="entry name" value="PHOSPHATIDYLCHOLINE TRANSFER PROTEIN"/>
    <property type="match status" value="1"/>
</dbReference>
<dbReference type="STRING" id="645134.A0A0L0HBN0"/>
<dbReference type="InParanoid" id="A0A0L0HBN0"/>
<dbReference type="SUPFAM" id="SSF55961">
    <property type="entry name" value="Bet v1-like"/>
    <property type="match status" value="3"/>
</dbReference>
<keyword evidence="2" id="KW-0472">Membrane</keyword>
<dbReference type="InterPro" id="IPR051213">
    <property type="entry name" value="START_lipid_transfer"/>
</dbReference>
<dbReference type="GeneID" id="27689290"/>
<dbReference type="Proteomes" id="UP000053201">
    <property type="component" value="Unassembled WGS sequence"/>
</dbReference>
<dbReference type="eggNOG" id="ENOG502S0IB">
    <property type="taxonomic scope" value="Eukaryota"/>
</dbReference>
<evidence type="ECO:0000313" key="5">
    <source>
        <dbReference type="Proteomes" id="UP000053201"/>
    </source>
</evidence>
<protein>
    <recommendedName>
        <fullName evidence="3">START domain-containing protein</fullName>
    </recommendedName>
</protein>